<feature type="signal peptide" evidence="8">
    <location>
        <begin position="1"/>
        <end position="23"/>
    </location>
</feature>
<dbReference type="InterPro" id="IPR018499">
    <property type="entry name" value="Tetraspanin/Peripherin"/>
</dbReference>
<evidence type="ECO:0000256" key="4">
    <source>
        <dbReference type="ARBA" id="ARBA00022989"/>
    </source>
</evidence>
<keyword evidence="4 7" id="KW-1133">Transmembrane helix</keyword>
<keyword evidence="3 7" id="KW-0812">Transmembrane</keyword>
<dbReference type="FunCoup" id="A0A804KVS5">
    <property type="interactions" value="705"/>
</dbReference>
<dbReference type="Gramene" id="Ma10_t13440.2">
    <property type="protein sequence ID" value="Ma10_p13440.2"/>
    <property type="gene ID" value="Ma10_g13440"/>
</dbReference>
<protein>
    <submittedName>
        <fullName evidence="9">(wild Malaysian banana) hypothetical protein</fullName>
    </submittedName>
</protein>
<evidence type="ECO:0000256" key="3">
    <source>
        <dbReference type="ARBA" id="ARBA00022692"/>
    </source>
</evidence>
<dbReference type="EMBL" id="HG996476">
    <property type="protein sequence ID" value="CAG1853410.1"/>
    <property type="molecule type" value="Genomic_DNA"/>
</dbReference>
<dbReference type="Gramene" id="Ma10_t13440.1">
    <property type="protein sequence ID" value="Ma10_p13440.1"/>
    <property type="gene ID" value="Ma10_g13440"/>
</dbReference>
<name>A0A804KVS5_MUSAM</name>
<feature type="region of interest" description="Disordered" evidence="6">
    <location>
        <begin position="28"/>
        <end position="72"/>
    </location>
</feature>
<proteinExistence type="inferred from homology"/>
<evidence type="ECO:0000256" key="2">
    <source>
        <dbReference type="ARBA" id="ARBA00006840"/>
    </source>
</evidence>
<accession>A0A804KVS5</accession>
<dbReference type="GO" id="GO:0005886">
    <property type="term" value="C:plasma membrane"/>
    <property type="evidence" value="ECO:0000318"/>
    <property type="project" value="GO_Central"/>
</dbReference>
<comment type="subcellular location">
    <subcellularLocation>
        <location evidence="1">Membrane</location>
        <topology evidence="1">Multi-pass membrane protein</topology>
    </subcellularLocation>
</comment>
<dbReference type="EnsemblPlants" id="Ma10_t13440.2">
    <property type="protein sequence ID" value="Ma10_p13440.2"/>
    <property type="gene ID" value="Ma10_g13440"/>
</dbReference>
<evidence type="ECO:0000313" key="10">
    <source>
        <dbReference type="EnsemblPlants" id="Ma10_p13440.1"/>
    </source>
</evidence>
<dbReference type="OMA" id="RANNTEC"/>
<dbReference type="PANTHER" id="PTHR32191">
    <property type="entry name" value="TETRASPANIN-8-RELATED"/>
    <property type="match status" value="1"/>
</dbReference>
<sequence length="368" mass="41190">MTLLLPSAAAILLYVSYISPSLTHSYHPKPPVFTQNRGGEATENKPPNKGAAFGGEEKRKQRNRVPSAVKRRREGKMMRGTNTLIGAVNFVTFLISIPILGGGIWLSAKANSTDCLRFLQWPLIVIGIAIMVISLMGFAGACYRLTWLLRIYLFVMFFVVVALLSFVVFAYAVTDRGHGQVVMDRAFLEYQLSDYSGWLKDRVSDPGYWAKISACLRDSRVCPKMARYGRDSTTGLLIPEPAVLFYQRHLSPIESGCCKPPTSCGFTYVNETYWTAQPGTVVNDIDCTRWSNEQHSLCYQCGSCKAGVLASIRHNWRKVSVINIVVLVILVIVYVIGCAAFRNAKRIDNDEPFGENRMSKARPSRFQF</sequence>
<reference evidence="9" key="1">
    <citation type="submission" date="2021-03" db="EMBL/GenBank/DDBJ databases">
        <authorList>
            <consortium name="Genoscope - CEA"/>
            <person name="William W."/>
        </authorList>
    </citation>
    <scope>NUCLEOTIDE SEQUENCE</scope>
    <source>
        <strain evidence="9">Doubled-haploid Pahang</strain>
    </source>
</reference>
<dbReference type="AlphaFoldDB" id="A0A804KVS5"/>
<dbReference type="GO" id="GO:0009734">
    <property type="term" value="P:auxin-activated signaling pathway"/>
    <property type="evidence" value="ECO:0007669"/>
    <property type="project" value="InterPro"/>
</dbReference>
<dbReference type="EnsemblPlants" id="Ma10_t13440.1">
    <property type="protein sequence ID" value="Ma10_p13440.1"/>
    <property type="gene ID" value="Ma10_g13440"/>
</dbReference>
<feature type="chain" id="PRO_5036220183" evidence="8">
    <location>
        <begin position="24"/>
        <end position="368"/>
    </location>
</feature>
<keyword evidence="5 7" id="KW-0472">Membrane</keyword>
<keyword evidence="8" id="KW-0732">Signal</keyword>
<keyword evidence="11" id="KW-1185">Reference proteome</keyword>
<dbReference type="OrthoDB" id="1881997at2759"/>
<evidence type="ECO:0000256" key="8">
    <source>
        <dbReference type="SAM" id="SignalP"/>
    </source>
</evidence>
<dbReference type="PRINTS" id="PR00259">
    <property type="entry name" value="TMFOUR"/>
</dbReference>
<feature type="transmembrane region" description="Helical" evidence="7">
    <location>
        <begin position="118"/>
        <end position="139"/>
    </location>
</feature>
<feature type="transmembrane region" description="Helical" evidence="7">
    <location>
        <begin position="151"/>
        <end position="173"/>
    </location>
</feature>
<evidence type="ECO:0000256" key="7">
    <source>
        <dbReference type="SAM" id="Phobius"/>
    </source>
</evidence>
<organism evidence="10 11">
    <name type="scientific">Musa acuminata subsp. malaccensis</name>
    <name type="common">Wild banana</name>
    <name type="synonym">Musa malaccensis</name>
    <dbReference type="NCBI Taxonomy" id="214687"/>
    <lineage>
        <taxon>Eukaryota</taxon>
        <taxon>Viridiplantae</taxon>
        <taxon>Streptophyta</taxon>
        <taxon>Embryophyta</taxon>
        <taxon>Tracheophyta</taxon>
        <taxon>Spermatophyta</taxon>
        <taxon>Magnoliopsida</taxon>
        <taxon>Liliopsida</taxon>
        <taxon>Zingiberales</taxon>
        <taxon>Musaceae</taxon>
        <taxon>Musa</taxon>
    </lineage>
</organism>
<comment type="similarity">
    <text evidence="2">Belongs to the tetraspanin (TM4SF) family.</text>
</comment>
<dbReference type="InParanoid" id="A0A804KVS5"/>
<gene>
    <name evidence="9" type="ORF">GSMUA_316360.1</name>
</gene>
<evidence type="ECO:0000256" key="6">
    <source>
        <dbReference type="SAM" id="MobiDB-lite"/>
    </source>
</evidence>
<dbReference type="GO" id="GO:0009506">
    <property type="term" value="C:plasmodesma"/>
    <property type="evidence" value="ECO:0000318"/>
    <property type="project" value="GO_Central"/>
</dbReference>
<dbReference type="Proteomes" id="UP000012960">
    <property type="component" value="Unplaced"/>
</dbReference>
<feature type="transmembrane region" description="Helical" evidence="7">
    <location>
        <begin position="84"/>
        <end position="106"/>
    </location>
</feature>
<feature type="transmembrane region" description="Helical" evidence="7">
    <location>
        <begin position="321"/>
        <end position="342"/>
    </location>
</feature>
<evidence type="ECO:0000256" key="5">
    <source>
        <dbReference type="ARBA" id="ARBA00023136"/>
    </source>
</evidence>
<reference evidence="10" key="2">
    <citation type="submission" date="2021-05" db="UniProtKB">
        <authorList>
            <consortium name="EnsemblPlants"/>
        </authorList>
    </citation>
    <scope>IDENTIFICATION</scope>
    <source>
        <strain evidence="10">subsp. malaccensis</strain>
    </source>
</reference>
<evidence type="ECO:0000313" key="11">
    <source>
        <dbReference type="Proteomes" id="UP000012960"/>
    </source>
</evidence>
<evidence type="ECO:0000313" key="9">
    <source>
        <dbReference type="EMBL" id="CAG1853410.1"/>
    </source>
</evidence>
<evidence type="ECO:0000256" key="1">
    <source>
        <dbReference type="ARBA" id="ARBA00004141"/>
    </source>
</evidence>
<dbReference type="InterPro" id="IPR044991">
    <property type="entry name" value="TET_plant"/>
</dbReference>
<dbReference type="Pfam" id="PF00335">
    <property type="entry name" value="Tetraspanin"/>
    <property type="match status" value="1"/>
</dbReference>